<feature type="transmembrane region" description="Helical" evidence="1">
    <location>
        <begin position="280"/>
        <end position="299"/>
    </location>
</feature>
<reference evidence="2 3" key="1">
    <citation type="journal article" date="2016" name="BMC Genomics">
        <title>Combined genomic and structural analyses of a cultured magnetotactic bacterium reveals its niche adaptation to a dynamic environment.</title>
        <authorList>
            <person name="Araujo A.C."/>
            <person name="Morillo V."/>
            <person name="Cypriano J."/>
            <person name="Teixeira L.C."/>
            <person name="Leao P."/>
            <person name="Lyra S."/>
            <person name="Almeida L.G."/>
            <person name="Bazylinski D.A."/>
            <person name="Vasconcellos A.T."/>
            <person name="Abreu F."/>
            <person name="Lins U."/>
        </authorList>
    </citation>
    <scope>NUCLEOTIDE SEQUENCE [LARGE SCALE GENOMIC DNA]</scope>
    <source>
        <strain evidence="2 3">IT-1</strain>
    </source>
</reference>
<proteinExistence type="predicted"/>
<feature type="transmembrane region" description="Helical" evidence="1">
    <location>
        <begin position="82"/>
        <end position="104"/>
    </location>
</feature>
<evidence type="ECO:0000313" key="2">
    <source>
        <dbReference type="EMBL" id="OSM01929.1"/>
    </source>
</evidence>
<name>A0A1Y2K1U8_9PROT</name>
<evidence type="ECO:0008006" key="4">
    <source>
        <dbReference type="Google" id="ProtNLM"/>
    </source>
</evidence>
<comment type="caution">
    <text evidence="2">The sequence shown here is derived from an EMBL/GenBank/DDBJ whole genome shotgun (WGS) entry which is preliminary data.</text>
</comment>
<dbReference type="AlphaFoldDB" id="A0A1Y2K1U8"/>
<keyword evidence="1" id="KW-0812">Transmembrane</keyword>
<feature type="transmembrane region" description="Helical" evidence="1">
    <location>
        <begin position="342"/>
        <end position="362"/>
    </location>
</feature>
<feature type="transmembrane region" description="Helical" evidence="1">
    <location>
        <begin position="881"/>
        <end position="901"/>
    </location>
</feature>
<feature type="transmembrane region" description="Helical" evidence="1">
    <location>
        <begin position="425"/>
        <end position="443"/>
    </location>
</feature>
<feature type="transmembrane region" description="Helical" evidence="1">
    <location>
        <begin position="116"/>
        <end position="143"/>
    </location>
</feature>
<evidence type="ECO:0000313" key="3">
    <source>
        <dbReference type="Proteomes" id="UP000194003"/>
    </source>
</evidence>
<dbReference type="STRING" id="1434232.MAIT1_01995"/>
<keyword evidence="1" id="KW-1133">Transmembrane helix</keyword>
<feature type="transmembrane region" description="Helical" evidence="1">
    <location>
        <begin position="306"/>
        <end position="330"/>
    </location>
</feature>
<protein>
    <recommendedName>
        <fullName evidence="4">F5/8 type C domain-containing protein</fullName>
    </recommendedName>
</protein>
<feature type="transmembrane region" description="Helical" evidence="1">
    <location>
        <begin position="455"/>
        <end position="475"/>
    </location>
</feature>
<keyword evidence="3" id="KW-1185">Reference proteome</keyword>
<evidence type="ECO:0000256" key="1">
    <source>
        <dbReference type="SAM" id="Phobius"/>
    </source>
</evidence>
<sequence length="913" mass="102103">MSIGLAWSWPLLDPRYLPLHDSLFLVESFHYFYSHLAQHGELPYWIPALDYGVPATIQFFSAMEPSRVAVMALGLLLRIDDALLLVKIAFLLDQAILTLGVWLLARELFRQPGAVFLTTLAAAFVGQPWLLLVQFNLGIVYLLPMQLFLVVRGCRLHSSGHLFAALALAPFAYYFVGLHLLILFIALLFARRAHRWPWREMLRLNRARAAGLALLCVWAAICLGFYWHISQSTDFLHGQEGRVGPFVPLSEYLTYSDPMIRLPRLLHLLGGAMDFTRVRVSGYTGWLPLLAFVYALLVVRSRLFLGFALATLAAWGISAGGVIAALAYLFPSMQLLRHLGHIGGIVQVLLIISAGFGLERLFRAAGRAGRRGAAWSLWKRRPTRTELLLLAGLALLIVDGVGAYIVHTDVLPTRELAGGTRWEWLIAYLTRIVAYVAAGVWMWRWGRRAVPRGVGVLALALGAALMLDVGLFHGLERHNHPRLDAEARARITPLFSRSPLAYQAQRIAHNQAMADAQKYFGAAILDGGPLRASEDVRDPIHHATLGWETCQHAWPALVISPQVRVLLTALGVGAQEFPDYTRSLAQASAKTRAMLGCERPKLRLLHAAQGARAHTPVEAVSSVIARPAPTHVTLRSAADFRAAPLRITDPQLQALLPSPPADARTRRLQTYRDDAFFERRITLPFALDLRFQSPFQVRSYAMRSGPHGADSRDRMPLAWRLWGSNDGQTWSLLSQVRNAPPWRQRETREFAIDAPARYTRYRLQIDALAAGEILRLHQFVLSPLQLRADSAAAPDAAATPRAGELEQPLRYHANLLKTAVRVSDPQGAWLVYADAINPYWKARLDGRRAELWEADLGFKALFIPPGEHLATFYYDDPIARWLFRAFLLFPIAFALALARLWRGPRALAARLDR</sequence>
<feature type="transmembrane region" description="Helical" evidence="1">
    <location>
        <begin position="163"/>
        <end position="189"/>
    </location>
</feature>
<gene>
    <name evidence="2" type="ORF">MAIT1_01995</name>
</gene>
<accession>A0A1Y2K1U8</accession>
<dbReference type="Proteomes" id="UP000194003">
    <property type="component" value="Unassembled WGS sequence"/>
</dbReference>
<dbReference type="EMBL" id="LVJN01000020">
    <property type="protein sequence ID" value="OSM01929.1"/>
    <property type="molecule type" value="Genomic_DNA"/>
</dbReference>
<feature type="transmembrane region" description="Helical" evidence="1">
    <location>
        <begin position="387"/>
        <end position="405"/>
    </location>
</feature>
<keyword evidence="1" id="KW-0472">Membrane</keyword>
<feature type="transmembrane region" description="Helical" evidence="1">
    <location>
        <begin position="209"/>
        <end position="229"/>
    </location>
</feature>
<organism evidence="2 3">
    <name type="scientific">Magnetofaba australis IT-1</name>
    <dbReference type="NCBI Taxonomy" id="1434232"/>
    <lineage>
        <taxon>Bacteria</taxon>
        <taxon>Pseudomonadati</taxon>
        <taxon>Pseudomonadota</taxon>
        <taxon>Magnetococcia</taxon>
        <taxon>Magnetococcales</taxon>
        <taxon>Magnetococcaceae</taxon>
        <taxon>Magnetofaba</taxon>
    </lineage>
</organism>